<dbReference type="PANTHER" id="PTHR43376:SF1">
    <property type="entry name" value="OLIGOPEPTIDE TRANSPORT SYSTEM PERMEASE PROTEIN"/>
    <property type="match status" value="1"/>
</dbReference>
<dbReference type="EMBL" id="CP011797">
    <property type="protein sequence ID" value="ATX76507.1"/>
    <property type="molecule type" value="Genomic_DNA"/>
</dbReference>
<comment type="similarity">
    <text evidence="5">Belongs to the binding-protein-dependent transport system permease family.</text>
</comment>
<dbReference type="Proteomes" id="UP000229757">
    <property type="component" value="Chromosome"/>
</dbReference>
<reference evidence="7 8" key="1">
    <citation type="journal article" date="2017" name="Environ. Microbiol.">
        <title>Genomic and physiological analyses of 'Reinekea forsetii' reveal a versatile opportunistic lifestyle during spring algae blooms.</title>
        <authorList>
            <person name="Avci B."/>
            <person name="Hahnke R.L."/>
            <person name="Chafee M."/>
            <person name="Fischer T."/>
            <person name="Gruber-Vodicka H."/>
            <person name="Tegetmeyer H.E."/>
            <person name="Harder J."/>
            <person name="Fuchs B.M."/>
            <person name="Amann R.I."/>
            <person name="Teeling H."/>
        </authorList>
    </citation>
    <scope>NUCLEOTIDE SEQUENCE [LARGE SCALE GENOMIC DNA]</scope>
    <source>
        <strain evidence="7 8">Hel1_31_D35</strain>
    </source>
</reference>
<name>A0A2K8KNZ4_9GAMM</name>
<keyword evidence="8" id="KW-1185">Reference proteome</keyword>
<proteinExistence type="inferred from homology"/>
<feature type="transmembrane region" description="Helical" evidence="5">
    <location>
        <begin position="101"/>
        <end position="126"/>
    </location>
</feature>
<feature type="transmembrane region" description="Helical" evidence="5">
    <location>
        <begin position="292"/>
        <end position="318"/>
    </location>
</feature>
<evidence type="ECO:0000256" key="1">
    <source>
        <dbReference type="ARBA" id="ARBA00004651"/>
    </source>
</evidence>
<keyword evidence="5" id="KW-0813">Transport</keyword>
<dbReference type="InterPro" id="IPR035906">
    <property type="entry name" value="MetI-like_sf"/>
</dbReference>
<evidence type="ECO:0000313" key="7">
    <source>
        <dbReference type="EMBL" id="ATX76507.1"/>
    </source>
</evidence>
<gene>
    <name evidence="7" type="ORF">REIFOR_01361</name>
</gene>
<evidence type="ECO:0000313" key="8">
    <source>
        <dbReference type="Proteomes" id="UP000229757"/>
    </source>
</evidence>
<dbReference type="GO" id="GO:0055085">
    <property type="term" value="P:transmembrane transport"/>
    <property type="evidence" value="ECO:0007669"/>
    <property type="project" value="InterPro"/>
</dbReference>
<dbReference type="KEGG" id="rfo:REIFOR_01361"/>
<dbReference type="RefSeq" id="WP_100256846.1">
    <property type="nucleotide sequence ID" value="NZ_CP011797.1"/>
</dbReference>
<accession>A0A2K8KNZ4</accession>
<evidence type="ECO:0000256" key="5">
    <source>
        <dbReference type="RuleBase" id="RU363032"/>
    </source>
</evidence>
<feature type="transmembrane region" description="Helical" evidence="5">
    <location>
        <begin position="182"/>
        <end position="209"/>
    </location>
</feature>
<protein>
    <submittedName>
        <fullName evidence="7">ABC-type dipeptide/oligopeptide/nickel transport system, permease component</fullName>
    </submittedName>
</protein>
<dbReference type="InterPro" id="IPR000515">
    <property type="entry name" value="MetI-like"/>
</dbReference>
<feature type="transmembrane region" description="Helical" evidence="5">
    <location>
        <begin position="7"/>
        <end position="25"/>
    </location>
</feature>
<feature type="domain" description="ABC transmembrane type-1" evidence="6">
    <location>
        <begin position="99"/>
        <end position="311"/>
    </location>
</feature>
<keyword evidence="3 5" id="KW-1133">Transmembrane helix</keyword>
<evidence type="ECO:0000256" key="3">
    <source>
        <dbReference type="ARBA" id="ARBA00022989"/>
    </source>
</evidence>
<feature type="transmembrane region" description="Helical" evidence="5">
    <location>
        <begin position="246"/>
        <end position="272"/>
    </location>
</feature>
<dbReference type="AlphaFoldDB" id="A0A2K8KNZ4"/>
<keyword evidence="4 5" id="KW-0472">Membrane</keyword>
<evidence type="ECO:0000256" key="4">
    <source>
        <dbReference type="ARBA" id="ARBA00023136"/>
    </source>
</evidence>
<dbReference type="Gene3D" id="1.10.3720.10">
    <property type="entry name" value="MetI-like"/>
    <property type="match status" value="1"/>
</dbReference>
<comment type="subcellular location">
    <subcellularLocation>
        <location evidence="1 5">Cell membrane</location>
        <topology evidence="1 5">Multi-pass membrane protein</topology>
    </subcellularLocation>
</comment>
<keyword evidence="2 5" id="KW-0812">Transmembrane</keyword>
<evidence type="ECO:0000259" key="6">
    <source>
        <dbReference type="PROSITE" id="PS50928"/>
    </source>
</evidence>
<dbReference type="PROSITE" id="PS50928">
    <property type="entry name" value="ABC_TM1"/>
    <property type="match status" value="1"/>
</dbReference>
<evidence type="ECO:0000256" key="2">
    <source>
        <dbReference type="ARBA" id="ARBA00022692"/>
    </source>
</evidence>
<dbReference type="Pfam" id="PF00528">
    <property type="entry name" value="BPD_transp_1"/>
    <property type="match status" value="1"/>
</dbReference>
<dbReference type="GO" id="GO:0005886">
    <property type="term" value="C:plasma membrane"/>
    <property type="evidence" value="ECO:0007669"/>
    <property type="project" value="UniProtKB-SubCell"/>
</dbReference>
<organism evidence="7 8">
    <name type="scientific">Reinekea forsetii</name>
    <dbReference type="NCBI Taxonomy" id="1336806"/>
    <lineage>
        <taxon>Bacteria</taxon>
        <taxon>Pseudomonadati</taxon>
        <taxon>Pseudomonadota</taxon>
        <taxon>Gammaproteobacteria</taxon>
        <taxon>Oceanospirillales</taxon>
        <taxon>Saccharospirillaceae</taxon>
        <taxon>Reinekea</taxon>
    </lineage>
</organism>
<dbReference type="PANTHER" id="PTHR43376">
    <property type="entry name" value="OLIGOPEPTIDE TRANSPORT SYSTEM PERMEASE PROTEIN"/>
    <property type="match status" value="1"/>
</dbReference>
<dbReference type="SUPFAM" id="SSF161098">
    <property type="entry name" value="MetI-like"/>
    <property type="match status" value="1"/>
</dbReference>
<feature type="transmembrane region" description="Helical" evidence="5">
    <location>
        <begin position="138"/>
        <end position="162"/>
    </location>
</feature>
<sequence length="324" mass="36058">MGFILRRLAFYLAAIFVAISFNFIMPRLMPGNPVDALFASAMGKMPPETLAAYKEMLGFVDGPLWKQYFVYIKSVLTWDLGPTIMLYPVQVTDVLAAKVPWTVGLAGLSTLIAVFIGIIIGTYASYNRGKFVDSFMPTFWAFVGAMPQAVTALFIFFLFALTLRWFPLSYGANPDLDPAFSWTYISSILHHGVLPLVSMVLGGIGAWIFNMRNAMINVLGEDFITMAKAKGLSSRRIMTHYAARNAILPVVTGISMQIGFVMAGAIFIETVFNYPGLGLLMFKSLESRDYPTMQACLLLIVVFVLIANFIADLLYLWLDPRLRN</sequence>
<dbReference type="OrthoDB" id="9805855at2"/>
<dbReference type="CDD" id="cd06261">
    <property type="entry name" value="TM_PBP2"/>
    <property type="match status" value="1"/>
</dbReference>